<accession>A0ABN9KUS4</accession>
<comment type="caution">
    <text evidence="1">The sequence shown here is derived from an EMBL/GenBank/DDBJ whole genome shotgun (WGS) entry which is preliminary data.</text>
</comment>
<evidence type="ECO:0000313" key="1">
    <source>
        <dbReference type="EMBL" id="CAJ0922452.1"/>
    </source>
</evidence>
<keyword evidence="2" id="KW-1185">Reference proteome</keyword>
<gene>
    <name evidence="1" type="ORF">RIMI_LOCUS1744883</name>
</gene>
<reference evidence="1" key="1">
    <citation type="submission" date="2023-07" db="EMBL/GenBank/DDBJ databases">
        <authorList>
            <person name="Stuckert A."/>
        </authorList>
    </citation>
    <scope>NUCLEOTIDE SEQUENCE</scope>
</reference>
<evidence type="ECO:0000313" key="2">
    <source>
        <dbReference type="Proteomes" id="UP001176940"/>
    </source>
</evidence>
<dbReference type="EMBL" id="CAUEEQ010002301">
    <property type="protein sequence ID" value="CAJ0922452.1"/>
    <property type="molecule type" value="Genomic_DNA"/>
</dbReference>
<organism evidence="1 2">
    <name type="scientific">Ranitomeya imitator</name>
    <name type="common">mimic poison frog</name>
    <dbReference type="NCBI Taxonomy" id="111125"/>
    <lineage>
        <taxon>Eukaryota</taxon>
        <taxon>Metazoa</taxon>
        <taxon>Chordata</taxon>
        <taxon>Craniata</taxon>
        <taxon>Vertebrata</taxon>
        <taxon>Euteleostomi</taxon>
        <taxon>Amphibia</taxon>
        <taxon>Batrachia</taxon>
        <taxon>Anura</taxon>
        <taxon>Neobatrachia</taxon>
        <taxon>Hyloidea</taxon>
        <taxon>Dendrobatidae</taxon>
        <taxon>Dendrobatinae</taxon>
        <taxon>Ranitomeya</taxon>
    </lineage>
</organism>
<protein>
    <submittedName>
        <fullName evidence="1">Uncharacterized protein</fullName>
    </submittedName>
</protein>
<name>A0ABN9KUS4_9NEOB</name>
<dbReference type="Proteomes" id="UP001176940">
    <property type="component" value="Unassembled WGS sequence"/>
</dbReference>
<proteinExistence type="predicted"/>
<sequence length="149" mass="16481">MKLNDTFCFYPATVFLSGPQNDNVSVSNVSSDQLSLVVIADTMFISVVCINTVFFSIASIPSPSCNGARGYHRELVIKSGIVCCWCTTERYVILSFGKVVAKVLRNLQEEPKTDLCYQAIETNCCPEVQSPSQAPSFTLNFQSIYEKVL</sequence>